<sequence length="144" mass="16670">MPALHTWKGYVPKKELFFNSTTVIYRNRHYPPGGLNTSNWQNTAMGMAEMTVFQADYYGSQIQFYRRGSGIPERTLGSQYWQLDDQWAAPTWAGIDRAGRWKIPHCRARDLAAFSEENLIGKCQIRIRAFGDSETRLCWRNSGQ</sequence>
<evidence type="ECO:0000256" key="1">
    <source>
        <dbReference type="ARBA" id="ARBA00023295"/>
    </source>
</evidence>
<evidence type="ECO:0000313" key="3">
    <source>
        <dbReference type="Proteomes" id="UP001446871"/>
    </source>
</evidence>
<dbReference type="InterPro" id="IPR017853">
    <property type="entry name" value="GH"/>
</dbReference>
<accession>A0ABR1W773</accession>
<dbReference type="InterPro" id="IPR050887">
    <property type="entry name" value="Beta-mannosidase_GH2"/>
</dbReference>
<organism evidence="2 3">
    <name type="scientific">Apiospora saccharicola</name>
    <dbReference type="NCBI Taxonomy" id="335842"/>
    <lineage>
        <taxon>Eukaryota</taxon>
        <taxon>Fungi</taxon>
        <taxon>Dikarya</taxon>
        <taxon>Ascomycota</taxon>
        <taxon>Pezizomycotina</taxon>
        <taxon>Sordariomycetes</taxon>
        <taxon>Xylariomycetidae</taxon>
        <taxon>Amphisphaeriales</taxon>
        <taxon>Apiosporaceae</taxon>
        <taxon>Apiospora</taxon>
    </lineage>
</organism>
<dbReference type="Proteomes" id="UP001446871">
    <property type="component" value="Unassembled WGS sequence"/>
</dbReference>
<dbReference type="EMBL" id="JAQQWM010000002">
    <property type="protein sequence ID" value="KAK8078018.1"/>
    <property type="molecule type" value="Genomic_DNA"/>
</dbReference>
<dbReference type="PANTHER" id="PTHR43730">
    <property type="entry name" value="BETA-MANNOSIDASE"/>
    <property type="match status" value="1"/>
</dbReference>
<keyword evidence="3" id="KW-1185">Reference proteome</keyword>
<name>A0ABR1W773_9PEZI</name>
<dbReference type="Gene3D" id="3.20.20.80">
    <property type="entry name" value="Glycosidases"/>
    <property type="match status" value="1"/>
</dbReference>
<protein>
    <submittedName>
        <fullName evidence="2">Beta-mannosidase</fullName>
    </submittedName>
</protein>
<keyword evidence="1" id="KW-0378">Hydrolase</keyword>
<dbReference type="PANTHER" id="PTHR43730:SF5">
    <property type="entry name" value="BETA-MANNOSIDASE A"/>
    <property type="match status" value="1"/>
</dbReference>
<evidence type="ECO:0000313" key="2">
    <source>
        <dbReference type="EMBL" id="KAK8078018.1"/>
    </source>
</evidence>
<dbReference type="SUPFAM" id="SSF51445">
    <property type="entry name" value="(Trans)glycosidases"/>
    <property type="match status" value="1"/>
</dbReference>
<keyword evidence="1" id="KW-0326">Glycosidase</keyword>
<gene>
    <name evidence="2" type="ORF">PG996_004188</name>
</gene>
<proteinExistence type="predicted"/>
<comment type="caution">
    <text evidence="2">The sequence shown here is derived from an EMBL/GenBank/DDBJ whole genome shotgun (WGS) entry which is preliminary data.</text>
</comment>
<reference evidence="2 3" key="1">
    <citation type="submission" date="2023-01" db="EMBL/GenBank/DDBJ databases">
        <title>Analysis of 21 Apiospora genomes using comparative genomics revels a genus with tremendous synthesis potential of carbohydrate active enzymes and secondary metabolites.</title>
        <authorList>
            <person name="Sorensen T."/>
        </authorList>
    </citation>
    <scope>NUCLEOTIDE SEQUENCE [LARGE SCALE GENOMIC DNA]</scope>
    <source>
        <strain evidence="2 3">CBS 83171</strain>
    </source>
</reference>